<protein>
    <submittedName>
        <fullName evidence="4">Uncharacterized protein</fullName>
    </submittedName>
</protein>
<dbReference type="PANTHER" id="PTHR48043:SF145">
    <property type="entry name" value="FI06409P-RELATED"/>
    <property type="match status" value="1"/>
</dbReference>
<feature type="transmembrane region" description="Helical" evidence="3">
    <location>
        <begin position="359"/>
        <end position="381"/>
    </location>
</feature>
<organism evidence="4 5">
    <name type="scientific">Mucor saturninus</name>
    <dbReference type="NCBI Taxonomy" id="64648"/>
    <lineage>
        <taxon>Eukaryota</taxon>
        <taxon>Fungi</taxon>
        <taxon>Fungi incertae sedis</taxon>
        <taxon>Mucoromycota</taxon>
        <taxon>Mucoromycotina</taxon>
        <taxon>Mucoromycetes</taxon>
        <taxon>Mucorales</taxon>
        <taxon>Mucorineae</taxon>
        <taxon>Mucoraceae</taxon>
        <taxon>Mucor</taxon>
    </lineage>
</organism>
<dbReference type="GO" id="GO:0008194">
    <property type="term" value="F:UDP-glycosyltransferase activity"/>
    <property type="evidence" value="ECO:0007669"/>
    <property type="project" value="InterPro"/>
</dbReference>
<dbReference type="SUPFAM" id="SSF53756">
    <property type="entry name" value="UDP-Glycosyltransferase/glycogen phosphorylase"/>
    <property type="match status" value="1"/>
</dbReference>
<dbReference type="OrthoDB" id="5835829at2759"/>
<keyword evidence="3" id="KW-0472">Membrane</keyword>
<comment type="caution">
    <text evidence="4">The sequence shown here is derived from an EMBL/GenBank/DDBJ whole genome shotgun (WGS) entry which is preliminary data.</text>
</comment>
<dbReference type="InterPro" id="IPR002213">
    <property type="entry name" value="UDP_glucos_trans"/>
</dbReference>
<dbReference type="PANTHER" id="PTHR48043">
    <property type="entry name" value="EG:EG0003.4 PROTEIN-RELATED"/>
    <property type="match status" value="1"/>
</dbReference>
<dbReference type="InterPro" id="IPR050271">
    <property type="entry name" value="UDP-glycosyltransferase"/>
</dbReference>
<keyword evidence="1" id="KW-0328">Glycosyltransferase</keyword>
<keyword evidence="3" id="KW-0812">Transmembrane</keyword>
<evidence type="ECO:0000313" key="5">
    <source>
        <dbReference type="Proteomes" id="UP000603453"/>
    </source>
</evidence>
<keyword evidence="5" id="KW-1185">Reference proteome</keyword>
<accession>A0A8H7QUR0</accession>
<dbReference type="AlphaFoldDB" id="A0A8H7QUR0"/>
<proteinExistence type="predicted"/>
<keyword evidence="2" id="KW-0808">Transferase</keyword>
<evidence type="ECO:0000313" key="4">
    <source>
        <dbReference type="EMBL" id="KAG2198133.1"/>
    </source>
</evidence>
<sequence length="403" mass="45095">MSGGEDALAFFPKVIDMTTKNYGKEYLALLNYFKTNEIDLALCDILMNVCVDAATTLNIPYIITVAMDFTTESSASYVNNDINFNGAPYIGLYYFWPHLQSIPARRRALGIDVKLEAPSDTWKDSLKLVNCIIGFIPARPIGPMADYVDPIIPRQYEPLSGQLAEYMIVHKRMAYVAFGQAAVPSTENIRLVLMSLLESVEVGTFDGFLWSAVYSADFFPESITTASNTSYNMKDMFDFPNPYAPLFISHGGLDSWHEFMYVAKPMIVFPFFGDQLGNAFSIERDGLGGYMKADANVAADIRIKANVKRTQALVQIHSEHGIIRGADIIEEVAYTHQDGKLPHRFTADRRMSYWKASNMDLYVVIFLLLAAGLSLSIYAGYKISSTLVGIFEIIIKKQKLKSL</sequence>
<name>A0A8H7QUR0_9FUNG</name>
<dbReference type="EMBL" id="JAEPRD010000116">
    <property type="protein sequence ID" value="KAG2198133.1"/>
    <property type="molecule type" value="Genomic_DNA"/>
</dbReference>
<dbReference type="Proteomes" id="UP000603453">
    <property type="component" value="Unassembled WGS sequence"/>
</dbReference>
<keyword evidence="3" id="KW-1133">Transmembrane helix</keyword>
<evidence type="ECO:0000256" key="3">
    <source>
        <dbReference type="SAM" id="Phobius"/>
    </source>
</evidence>
<evidence type="ECO:0000256" key="1">
    <source>
        <dbReference type="ARBA" id="ARBA00022676"/>
    </source>
</evidence>
<gene>
    <name evidence="4" type="ORF">INT47_001531</name>
</gene>
<reference evidence="4" key="1">
    <citation type="submission" date="2020-12" db="EMBL/GenBank/DDBJ databases">
        <title>Metabolic potential, ecology and presence of endohyphal bacteria is reflected in genomic diversity of Mucoromycotina.</title>
        <authorList>
            <person name="Muszewska A."/>
            <person name="Okrasinska A."/>
            <person name="Steczkiewicz K."/>
            <person name="Drgas O."/>
            <person name="Orlowska M."/>
            <person name="Perlinska-Lenart U."/>
            <person name="Aleksandrzak-Piekarczyk T."/>
            <person name="Szatraj K."/>
            <person name="Zielenkiewicz U."/>
            <person name="Pilsyk S."/>
            <person name="Malc E."/>
            <person name="Mieczkowski P."/>
            <person name="Kruszewska J.S."/>
            <person name="Biernat P."/>
            <person name="Pawlowska J."/>
        </authorList>
    </citation>
    <scope>NUCLEOTIDE SEQUENCE</scope>
    <source>
        <strain evidence="4">WA0000017839</strain>
    </source>
</reference>
<evidence type="ECO:0000256" key="2">
    <source>
        <dbReference type="ARBA" id="ARBA00022679"/>
    </source>
</evidence>
<dbReference type="Pfam" id="PF00201">
    <property type="entry name" value="UDPGT"/>
    <property type="match status" value="1"/>
</dbReference>
<dbReference type="Gene3D" id="3.40.50.2000">
    <property type="entry name" value="Glycogen Phosphorylase B"/>
    <property type="match status" value="1"/>
</dbReference>